<dbReference type="STRING" id="644282.Deba_0115"/>
<dbReference type="AlphaFoldDB" id="E1QDH5"/>
<proteinExistence type="predicted"/>
<gene>
    <name evidence="1" type="ordered locus">Deba_0115</name>
</gene>
<keyword evidence="2" id="KW-1185">Reference proteome</keyword>
<accession>E1QDH5</accession>
<dbReference type="KEGG" id="dbr:Deba_0115"/>
<protein>
    <submittedName>
        <fullName evidence="1">SMC family protein</fullName>
    </submittedName>
</protein>
<dbReference type="EMBL" id="CP002085">
    <property type="protein sequence ID" value="ADK83494.1"/>
    <property type="molecule type" value="Genomic_DNA"/>
</dbReference>
<evidence type="ECO:0000313" key="2">
    <source>
        <dbReference type="Proteomes" id="UP000009047"/>
    </source>
</evidence>
<name>E1QDH5_DESB2</name>
<organism evidence="1 2">
    <name type="scientific">Desulfarculus baarsii (strain ATCC 33931 / DSM 2075 / LMG 7858 / VKM B-1802 / 2st14)</name>
    <dbReference type="NCBI Taxonomy" id="644282"/>
    <lineage>
        <taxon>Bacteria</taxon>
        <taxon>Pseudomonadati</taxon>
        <taxon>Thermodesulfobacteriota</taxon>
        <taxon>Desulfarculia</taxon>
        <taxon>Desulfarculales</taxon>
        <taxon>Desulfarculaceae</taxon>
        <taxon>Desulfarculus</taxon>
    </lineage>
</organism>
<dbReference type="HOGENOM" id="CLU_1303263_0_0_7"/>
<dbReference type="RefSeq" id="WP_013256950.1">
    <property type="nucleotide sequence ID" value="NC_014365.1"/>
</dbReference>
<evidence type="ECO:0000313" key="1">
    <source>
        <dbReference type="EMBL" id="ADK83494.1"/>
    </source>
</evidence>
<sequence length="211" mass="22146">MKKQITATAEALHATAGQITRACLAHEKAQAAISPDLRPEVAKARLGEARQALDVAVKEPLSAIREARPQAEALRQRLGDVEACLLLAGMAGPEQAAVNASDSLLIAALASLTTDSLLDLAGRGKPLVVLLARQELARRVADKHAPVELVAAFDATALERFGRPDLIRQIADAEREALAAERRLLEAHGPAGDVAVRKLALAHAEAALPAA</sequence>
<dbReference type="Proteomes" id="UP000009047">
    <property type="component" value="Chromosome"/>
</dbReference>
<reference evidence="1 2" key="1">
    <citation type="journal article" date="2010" name="Stand. Genomic Sci.">
        <title>Complete genome sequence of Desulfarculus baarsii type strain (2st14).</title>
        <authorList>
            <person name="Sun H."/>
            <person name="Spring S."/>
            <person name="Lapidus A."/>
            <person name="Davenport K."/>
            <person name="Del Rio T.G."/>
            <person name="Tice H."/>
            <person name="Nolan M."/>
            <person name="Copeland A."/>
            <person name="Cheng J.F."/>
            <person name="Lucas S."/>
            <person name="Tapia R."/>
            <person name="Goodwin L."/>
            <person name="Pitluck S."/>
            <person name="Ivanova N."/>
            <person name="Pagani I."/>
            <person name="Mavromatis K."/>
            <person name="Ovchinnikova G."/>
            <person name="Pati A."/>
            <person name="Chen A."/>
            <person name="Palaniappan K."/>
            <person name="Hauser L."/>
            <person name="Chang Y.J."/>
            <person name="Jeffries C.D."/>
            <person name="Detter J.C."/>
            <person name="Han C."/>
            <person name="Rohde M."/>
            <person name="Brambilla E."/>
            <person name="Goker M."/>
            <person name="Woyke T."/>
            <person name="Bristow J."/>
            <person name="Eisen J.A."/>
            <person name="Markowitz V."/>
            <person name="Hugenholtz P."/>
            <person name="Kyrpides N.C."/>
            <person name="Klenk H.P."/>
            <person name="Land M."/>
        </authorList>
    </citation>
    <scope>NUCLEOTIDE SEQUENCE [LARGE SCALE GENOMIC DNA]</scope>
    <source>
        <strain evidence="2">ATCC 33931 / DSM 2075 / LMG 7858 / VKM B-1802 / 2st14</strain>
    </source>
</reference>